<comment type="caution">
    <text evidence="3">The sequence shown here is derived from an EMBL/GenBank/DDBJ whole genome shotgun (WGS) entry which is preliminary data.</text>
</comment>
<dbReference type="Gene3D" id="1.10.3730.20">
    <property type="match status" value="1"/>
</dbReference>
<name>A0A9N8ZAK9_9GLOM</name>
<dbReference type="SUPFAM" id="SSF103481">
    <property type="entry name" value="Multidrug resistance efflux transporter EmrE"/>
    <property type="match status" value="1"/>
</dbReference>
<proteinExistence type="predicted"/>
<dbReference type="InterPro" id="IPR037185">
    <property type="entry name" value="EmrE-like"/>
</dbReference>
<dbReference type="EMBL" id="CAJVPK010000264">
    <property type="protein sequence ID" value="CAG8485428.1"/>
    <property type="molecule type" value="Genomic_DNA"/>
</dbReference>
<dbReference type="Pfam" id="PF00892">
    <property type="entry name" value="EamA"/>
    <property type="match status" value="1"/>
</dbReference>
<feature type="domain" description="EamA" evidence="2">
    <location>
        <begin position="3"/>
        <end position="147"/>
    </location>
</feature>
<dbReference type="AlphaFoldDB" id="A0A9N8ZAK9"/>
<gene>
    <name evidence="3" type="ORF">DEBURN_LOCUS3888</name>
</gene>
<feature type="transmembrane region" description="Helical" evidence="1">
    <location>
        <begin position="130"/>
        <end position="148"/>
    </location>
</feature>
<dbReference type="OrthoDB" id="5854584at2759"/>
<evidence type="ECO:0000313" key="4">
    <source>
        <dbReference type="Proteomes" id="UP000789706"/>
    </source>
</evidence>
<protein>
    <submittedName>
        <fullName evidence="3">404_t:CDS:1</fullName>
    </submittedName>
</protein>
<keyword evidence="4" id="KW-1185">Reference proteome</keyword>
<reference evidence="3" key="1">
    <citation type="submission" date="2021-06" db="EMBL/GenBank/DDBJ databases">
        <authorList>
            <person name="Kallberg Y."/>
            <person name="Tangrot J."/>
            <person name="Rosling A."/>
        </authorList>
    </citation>
    <scope>NUCLEOTIDE SEQUENCE</scope>
    <source>
        <strain evidence="3">AZ414A</strain>
    </source>
</reference>
<accession>A0A9N8ZAK9</accession>
<dbReference type="PANTHER" id="PTHR31965:SF1">
    <property type="entry name" value="TRANSMEMBRANE PROTEIN 42"/>
    <property type="match status" value="1"/>
</dbReference>
<sequence>MSFILYSILSGTFAALASVFAKLFTDTRTVLITRYFCDLLNHFQNFQFLNCKEIERNDDNTSENIIYLIGIIRIICFLLISMCNALMWTFFTKALNKSSSSIRVTVLNSATNFCMTAIMGNIIFNETLSLQWWFGANLIILGTFLVISKKGSNKDDQKLKEKVQ</sequence>
<dbReference type="Proteomes" id="UP000789706">
    <property type="component" value="Unassembled WGS sequence"/>
</dbReference>
<organism evidence="3 4">
    <name type="scientific">Diversispora eburnea</name>
    <dbReference type="NCBI Taxonomy" id="1213867"/>
    <lineage>
        <taxon>Eukaryota</taxon>
        <taxon>Fungi</taxon>
        <taxon>Fungi incertae sedis</taxon>
        <taxon>Mucoromycota</taxon>
        <taxon>Glomeromycotina</taxon>
        <taxon>Glomeromycetes</taxon>
        <taxon>Diversisporales</taxon>
        <taxon>Diversisporaceae</taxon>
        <taxon>Diversispora</taxon>
    </lineage>
</organism>
<dbReference type="InterPro" id="IPR000620">
    <property type="entry name" value="EamA_dom"/>
</dbReference>
<feature type="transmembrane region" description="Helical" evidence="1">
    <location>
        <begin position="102"/>
        <end position="124"/>
    </location>
</feature>
<keyword evidence="1" id="KW-0812">Transmembrane</keyword>
<evidence type="ECO:0000256" key="1">
    <source>
        <dbReference type="SAM" id="Phobius"/>
    </source>
</evidence>
<evidence type="ECO:0000259" key="2">
    <source>
        <dbReference type="Pfam" id="PF00892"/>
    </source>
</evidence>
<evidence type="ECO:0000313" key="3">
    <source>
        <dbReference type="EMBL" id="CAG8485428.1"/>
    </source>
</evidence>
<keyword evidence="1" id="KW-0472">Membrane</keyword>
<dbReference type="PANTHER" id="PTHR31965">
    <property type="entry name" value="TRANSMEMBRANE PROTEIN 42"/>
    <property type="match status" value="1"/>
</dbReference>
<feature type="transmembrane region" description="Helical" evidence="1">
    <location>
        <begin position="65"/>
        <end position="90"/>
    </location>
</feature>
<dbReference type="InterPro" id="IPR039632">
    <property type="entry name" value="TMEM42"/>
</dbReference>
<keyword evidence="1" id="KW-1133">Transmembrane helix</keyword>
<dbReference type="GO" id="GO:0016020">
    <property type="term" value="C:membrane"/>
    <property type="evidence" value="ECO:0007669"/>
    <property type="project" value="InterPro"/>
</dbReference>